<evidence type="ECO:0000256" key="8">
    <source>
        <dbReference type="SAM" id="SignalP"/>
    </source>
</evidence>
<keyword evidence="6 7" id="KW-0349">Heme</keyword>
<evidence type="ECO:0000256" key="7">
    <source>
        <dbReference type="RuleBase" id="RU000461"/>
    </source>
</evidence>
<dbReference type="PRINTS" id="PR00385">
    <property type="entry name" value="P450"/>
</dbReference>
<dbReference type="GO" id="GO:0020037">
    <property type="term" value="F:heme binding"/>
    <property type="evidence" value="ECO:0007669"/>
    <property type="project" value="InterPro"/>
</dbReference>
<evidence type="ECO:0000313" key="9">
    <source>
        <dbReference type="EMBL" id="GMH06647.1"/>
    </source>
</evidence>
<keyword evidence="7" id="KW-0503">Monooxygenase</keyword>
<dbReference type="Gene3D" id="1.10.630.10">
    <property type="entry name" value="Cytochrome P450"/>
    <property type="match status" value="1"/>
</dbReference>
<dbReference type="InterPro" id="IPR017972">
    <property type="entry name" value="Cyt_P450_CS"/>
</dbReference>
<dbReference type="GO" id="GO:0006629">
    <property type="term" value="P:lipid metabolic process"/>
    <property type="evidence" value="ECO:0007669"/>
    <property type="project" value="UniProtKB-ARBA"/>
</dbReference>
<comment type="similarity">
    <text evidence="2 7">Belongs to the cytochrome P450 family.</text>
</comment>
<evidence type="ECO:0000256" key="4">
    <source>
        <dbReference type="ARBA" id="ARBA00023002"/>
    </source>
</evidence>
<dbReference type="Pfam" id="PF00067">
    <property type="entry name" value="p450"/>
    <property type="match status" value="1"/>
</dbReference>
<comment type="caution">
    <text evidence="9">The sequence shown here is derived from an EMBL/GenBank/DDBJ whole genome shotgun (WGS) entry which is preliminary data.</text>
</comment>
<dbReference type="InterPro" id="IPR001128">
    <property type="entry name" value="Cyt_P450"/>
</dbReference>
<dbReference type="InterPro" id="IPR002401">
    <property type="entry name" value="Cyt_P450_E_grp-I"/>
</dbReference>
<reference evidence="9" key="1">
    <citation type="submission" date="2023-05" db="EMBL/GenBank/DDBJ databases">
        <title>Nepenthes gracilis genome sequencing.</title>
        <authorList>
            <person name="Fukushima K."/>
        </authorList>
    </citation>
    <scope>NUCLEOTIDE SEQUENCE</scope>
    <source>
        <strain evidence="9">SING2019-196</strain>
    </source>
</reference>
<feature type="chain" id="PRO_5042027750" description="Cytochrome P450" evidence="8">
    <location>
        <begin position="26"/>
        <end position="497"/>
    </location>
</feature>
<dbReference type="PANTHER" id="PTHR24296">
    <property type="entry name" value="CYTOCHROME P450"/>
    <property type="match status" value="1"/>
</dbReference>
<dbReference type="GO" id="GO:0005506">
    <property type="term" value="F:iron ion binding"/>
    <property type="evidence" value="ECO:0007669"/>
    <property type="project" value="InterPro"/>
</dbReference>
<keyword evidence="8" id="KW-0732">Signal</keyword>
<keyword evidence="3 6" id="KW-0479">Metal-binding</keyword>
<dbReference type="GO" id="GO:0016705">
    <property type="term" value="F:oxidoreductase activity, acting on paired donors, with incorporation or reduction of molecular oxygen"/>
    <property type="evidence" value="ECO:0007669"/>
    <property type="project" value="InterPro"/>
</dbReference>
<feature type="binding site" description="axial binding residue" evidence="6">
    <location>
        <position position="443"/>
    </location>
    <ligand>
        <name>heme</name>
        <dbReference type="ChEBI" id="CHEBI:30413"/>
    </ligand>
    <ligandPart>
        <name>Fe</name>
        <dbReference type="ChEBI" id="CHEBI:18248"/>
    </ligandPart>
</feature>
<dbReference type="PRINTS" id="PR00463">
    <property type="entry name" value="EP450I"/>
</dbReference>
<keyword evidence="4 7" id="KW-0560">Oxidoreductase</keyword>
<gene>
    <name evidence="9" type="ORF">Nepgr_008487</name>
</gene>
<dbReference type="Proteomes" id="UP001279734">
    <property type="component" value="Unassembled WGS sequence"/>
</dbReference>
<keyword evidence="10" id="KW-1185">Reference proteome</keyword>
<dbReference type="GO" id="GO:0004497">
    <property type="term" value="F:monooxygenase activity"/>
    <property type="evidence" value="ECO:0007669"/>
    <property type="project" value="UniProtKB-KW"/>
</dbReference>
<dbReference type="AlphaFoldDB" id="A0AAD3S9K5"/>
<evidence type="ECO:0008006" key="11">
    <source>
        <dbReference type="Google" id="ProtNLM"/>
    </source>
</evidence>
<evidence type="ECO:0000256" key="6">
    <source>
        <dbReference type="PIRSR" id="PIRSR602401-1"/>
    </source>
</evidence>
<evidence type="ECO:0000256" key="5">
    <source>
        <dbReference type="ARBA" id="ARBA00023004"/>
    </source>
</evidence>
<dbReference type="SUPFAM" id="SSF48264">
    <property type="entry name" value="Cytochrome P450"/>
    <property type="match status" value="1"/>
</dbReference>
<evidence type="ECO:0000313" key="10">
    <source>
        <dbReference type="Proteomes" id="UP001279734"/>
    </source>
</evidence>
<name>A0AAD3S9K5_NEPGR</name>
<proteinExistence type="inferred from homology"/>
<keyword evidence="5 6" id="KW-0408">Iron</keyword>
<evidence type="ECO:0000256" key="1">
    <source>
        <dbReference type="ARBA" id="ARBA00001971"/>
    </source>
</evidence>
<evidence type="ECO:0000256" key="2">
    <source>
        <dbReference type="ARBA" id="ARBA00010617"/>
    </source>
</evidence>
<dbReference type="CDD" id="cd11064">
    <property type="entry name" value="CYP86A"/>
    <property type="match status" value="1"/>
</dbReference>
<evidence type="ECO:0000256" key="3">
    <source>
        <dbReference type="ARBA" id="ARBA00022723"/>
    </source>
</evidence>
<comment type="cofactor">
    <cofactor evidence="1 6">
        <name>heme</name>
        <dbReference type="ChEBI" id="CHEBI:30413"/>
    </cofactor>
</comment>
<dbReference type="InterPro" id="IPR036396">
    <property type="entry name" value="Cyt_P450_sf"/>
</dbReference>
<dbReference type="PROSITE" id="PS00086">
    <property type="entry name" value="CYTOCHROME_P450"/>
    <property type="match status" value="1"/>
</dbReference>
<dbReference type="EMBL" id="BSYO01000006">
    <property type="protein sequence ID" value="GMH06647.1"/>
    <property type="molecule type" value="Genomic_DNA"/>
</dbReference>
<protein>
    <recommendedName>
        <fullName evidence="11">Cytochrome P450</fullName>
    </recommendedName>
</protein>
<accession>A0AAD3S9K5</accession>
<sequence length="497" mass="56768">MEYREILLLAAFSFLFLLCFHSKNGRPRNWPFVGMLLSLLANAHRMHDFCTDFLERGRCTFLFRGPWFSNMNILMTVDPSNVHYIMSKNFGNFPKGPDFKEIFDVLGDGIFNADYDLWKTQRRFAHSFITHPRFHNFLIKTISTKVDRGLVPILDHASKQGSVVDLQDLFQRFMFDSICILMMGFDPGCLTIDLPKVAASDALDEAEEALAFRHMMPQSFWKLFRWLGIGKEKQLSRAWKTLDDFMYQVIAAKRGQMEAGISSASIEHGEGADLLTVYIADRESSNLVDDKFLRDTVLNLLIAGRDTTSVALTWLFWLLSQNPGAETKIREEIKKFDQCSWSTEDASSKLVLLHGALCETLRLYPPVPFQHKTVLQPDILPSGHKVGPTMRVMFSLYAMGRMRSIWGDDCLEFKPERWISDRGKIKHEPSYKFLAFNAGPRTCLGKDMAFTQMKVIAASLIGKYRFQAVEGHPVVPDLSVILHAAHGLKVRVLKNFS</sequence>
<feature type="signal peptide" evidence="8">
    <location>
        <begin position="1"/>
        <end position="25"/>
    </location>
</feature>
<organism evidence="9 10">
    <name type="scientific">Nepenthes gracilis</name>
    <name type="common">Slender pitcher plant</name>
    <dbReference type="NCBI Taxonomy" id="150966"/>
    <lineage>
        <taxon>Eukaryota</taxon>
        <taxon>Viridiplantae</taxon>
        <taxon>Streptophyta</taxon>
        <taxon>Embryophyta</taxon>
        <taxon>Tracheophyta</taxon>
        <taxon>Spermatophyta</taxon>
        <taxon>Magnoliopsida</taxon>
        <taxon>eudicotyledons</taxon>
        <taxon>Gunneridae</taxon>
        <taxon>Pentapetalae</taxon>
        <taxon>Caryophyllales</taxon>
        <taxon>Nepenthaceae</taxon>
        <taxon>Nepenthes</taxon>
    </lineage>
</organism>